<evidence type="ECO:0000259" key="2">
    <source>
        <dbReference type="Pfam" id="PF12229"/>
    </source>
</evidence>
<feature type="compositionally biased region" description="Pro residues" evidence="1">
    <location>
        <begin position="184"/>
        <end position="201"/>
    </location>
</feature>
<feature type="compositionally biased region" description="Low complexity" evidence="1">
    <location>
        <begin position="105"/>
        <end position="118"/>
    </location>
</feature>
<gene>
    <name evidence="3" type="ORF">GCU69_03990</name>
</gene>
<organism evidence="3 4">
    <name type="scientific">Streptomyces lycii</name>
    <dbReference type="NCBI Taxonomy" id="2654337"/>
    <lineage>
        <taxon>Bacteria</taxon>
        <taxon>Bacillati</taxon>
        <taxon>Actinomycetota</taxon>
        <taxon>Actinomycetes</taxon>
        <taxon>Kitasatosporales</taxon>
        <taxon>Streptomycetaceae</taxon>
        <taxon>Streptomyces</taxon>
    </lineage>
</organism>
<dbReference type="Proteomes" id="UP000621266">
    <property type="component" value="Unassembled WGS sequence"/>
</dbReference>
<evidence type="ECO:0000313" key="3">
    <source>
        <dbReference type="EMBL" id="KAF4410400.1"/>
    </source>
</evidence>
<keyword evidence="4" id="KW-1185">Reference proteome</keyword>
<proteinExistence type="predicted"/>
<evidence type="ECO:0000256" key="1">
    <source>
        <dbReference type="SAM" id="MobiDB-lite"/>
    </source>
</evidence>
<name>A0ABQ7FNJ5_9ACTN</name>
<feature type="compositionally biased region" description="Pro residues" evidence="1">
    <location>
        <begin position="373"/>
        <end position="386"/>
    </location>
</feature>
<accession>A0ABQ7FNJ5</accession>
<dbReference type="EMBL" id="WHPN01000077">
    <property type="protein sequence ID" value="KAF4410400.1"/>
    <property type="molecule type" value="Genomic_DNA"/>
</dbReference>
<feature type="compositionally biased region" description="Gly residues" evidence="1">
    <location>
        <begin position="136"/>
        <end position="148"/>
    </location>
</feature>
<dbReference type="Pfam" id="PF12229">
    <property type="entry name" value="PG_binding_4"/>
    <property type="match status" value="1"/>
</dbReference>
<protein>
    <recommendedName>
        <fullName evidence="2">YoaR-like putative peptidoglycan binding domain-containing protein</fullName>
    </recommendedName>
</protein>
<feature type="compositionally biased region" description="Gly residues" evidence="1">
    <location>
        <begin position="169"/>
        <end position="183"/>
    </location>
</feature>
<evidence type="ECO:0000313" key="4">
    <source>
        <dbReference type="Proteomes" id="UP000621266"/>
    </source>
</evidence>
<dbReference type="RefSeq" id="WP_156205134.1">
    <property type="nucleotide sequence ID" value="NZ_WHPN01000077.1"/>
</dbReference>
<comment type="caution">
    <text evidence="3">The sequence shown here is derived from an EMBL/GenBank/DDBJ whole genome shotgun (WGS) entry which is preliminary data.</text>
</comment>
<sequence>MSRESDTSSSGPQGHGGAAYPSGTPPYGTRQYPSLHPQGEHDAPEPPDAGEAPKPEEPKTETTLTTRVRINIPGSRPIPPVVMRTPVEDRSSATTPGASGPPAPAGTVAGAPAHGAPAQRDEEPKGATASADQGGKPAGRSGGQGGGEKTSDWFAPRKPPAGPPPSASPGGGRGGPGPSGSGPSGPPPSGPGPSSPPPSGPAGPGAGQRRPGGAPGQDGPPPGGPRPGAGQGLDRPVAPPAADFRPGAGGGPGTGPVADFRPGAGGGPGTGPNPVFRPGPSGPTTGPAEGDMPLTPPPFQQQDGSRQQPPPPGPAAGGPPPGRSAGPYGGETEFGGADERVSSDTLVSGLHVIPPTGDSPFAPGSSADEEAAPRPPAPPAPAPAAPPAKKKGRPKAVLAAAGVVGVLGVAYAAGLLLDHSEVPAGTTVLGVDIGGTTKEEAVDTLDKALGKRVDAPLTVAVGAEKHQLKPSVVGLDVDTETTVREAAGRDYNPVSVIGSLFGGSREAEPAIETDKEKLTAALEELGGTAEAEKDGRIDFADGKAVAIPGKPHKALDVAKSVDAVSQAYRTRAEGGANKTVPLPSSLRQPTIDQADIDRAMKEFAEPAMSGLVTVQTDPAHTISFSPENSLPKFLSMKAVNGKLVDTYDLKALKALYGGVFDGVLIERGDGSKKPVTPQDVAGALREALRSTDPAGRIVTIETAPQ</sequence>
<feature type="compositionally biased region" description="Pro residues" evidence="1">
    <location>
        <begin position="157"/>
        <end position="167"/>
    </location>
</feature>
<feature type="compositionally biased region" description="Basic and acidic residues" evidence="1">
    <location>
        <begin position="51"/>
        <end position="60"/>
    </location>
</feature>
<reference evidence="3 4" key="1">
    <citation type="submission" date="2019-10" db="EMBL/GenBank/DDBJ databases">
        <title>Streptomyces tenebrisbrunneis sp.nov., an endogenous actinomycete isolated from of Lycium ruthenicum.</title>
        <authorList>
            <person name="Ma L."/>
        </authorList>
    </citation>
    <scope>NUCLEOTIDE SEQUENCE [LARGE SCALE GENOMIC DNA]</scope>
    <source>
        <strain evidence="3 4">TRM 66187</strain>
    </source>
</reference>
<feature type="compositionally biased region" description="Pro residues" evidence="1">
    <location>
        <begin position="308"/>
        <end position="322"/>
    </location>
</feature>
<feature type="domain" description="YoaR-like putative peptidoglycan binding" evidence="2">
    <location>
        <begin position="467"/>
        <end position="569"/>
    </location>
</feature>
<dbReference type="InterPro" id="IPR022029">
    <property type="entry name" value="YoaR-like_PG-bd"/>
</dbReference>
<feature type="region of interest" description="Disordered" evidence="1">
    <location>
        <begin position="1"/>
        <end position="390"/>
    </location>
</feature>